<keyword evidence="2" id="KW-1185">Reference proteome</keyword>
<dbReference type="RefSeq" id="WP_137096423.1">
    <property type="nucleotide sequence ID" value="NZ_SWMS01000017.1"/>
</dbReference>
<sequence length="377" mass="41283">MAATKLQAVRKQLEYKAADVITLVVRRADALGLAIMEPASLKTKLSRWENGHEQVSEPYRRLFRDVYGRTNGELGFPDDDEDDEVAELRSRLALARSVDAGAVEAFRQQVDNARRVDRQFGGITLLDQLHSLIKQLEGLLSYSTARGQREALAQVLVEASTLAGWVSLDRNAISQAWGHYERAKAAAREFGSPTALAHALAEQAFVLIDIGETASAVEELDHARSLGEHRVSSLLQAWLTAASGEGFAAAGDGPQALRAFDSADELLPVDPHDPSLPFLFLGDSHLDRWRGNALAKLGEPEAIQHLTDALPRLPAAFVRARVGMMVDLAFAHAAAGDRDEAQRYARQARQLGLQIRSDRHLRRLGGLILPTGRSRSL</sequence>
<dbReference type="EMBL" id="SWMS01000017">
    <property type="protein sequence ID" value="TKG65830.1"/>
    <property type="molecule type" value="Genomic_DNA"/>
</dbReference>
<name>A0ABY2RZ01_9PSEU</name>
<dbReference type="Proteomes" id="UP000309992">
    <property type="component" value="Unassembled WGS sequence"/>
</dbReference>
<dbReference type="SUPFAM" id="SSF48452">
    <property type="entry name" value="TPR-like"/>
    <property type="match status" value="1"/>
</dbReference>
<accession>A0ABY2RZ01</accession>
<evidence type="ECO:0000313" key="1">
    <source>
        <dbReference type="EMBL" id="TKG65830.1"/>
    </source>
</evidence>
<evidence type="ECO:0000313" key="2">
    <source>
        <dbReference type="Proteomes" id="UP000309992"/>
    </source>
</evidence>
<dbReference type="InterPro" id="IPR011990">
    <property type="entry name" value="TPR-like_helical_dom_sf"/>
</dbReference>
<protein>
    <submittedName>
        <fullName evidence="1">Tetratricopeptide repeat protein</fullName>
    </submittedName>
</protein>
<gene>
    <name evidence="1" type="ORF">FCN18_26900</name>
</gene>
<reference evidence="1 2" key="1">
    <citation type="journal article" date="2015" name="Antonie Van Leeuwenhoek">
        <title>Prauserella endophytica sp. nov., an endophytic actinobacterium isolated from Tamarix taklamakanensis.</title>
        <authorList>
            <person name="Liu J.M."/>
            <person name="Habden X."/>
            <person name="Guo L."/>
            <person name="Tuo L."/>
            <person name="Jiang Z.K."/>
            <person name="Liu S.W."/>
            <person name="Liu X.F."/>
            <person name="Chen L."/>
            <person name="Li R.F."/>
            <person name="Zhang Y.Q."/>
            <person name="Sun C.H."/>
        </authorList>
    </citation>
    <scope>NUCLEOTIDE SEQUENCE [LARGE SCALE GENOMIC DNA]</scope>
    <source>
        <strain evidence="1 2">CGMCC 4.7182</strain>
    </source>
</reference>
<dbReference type="Gene3D" id="1.25.40.10">
    <property type="entry name" value="Tetratricopeptide repeat domain"/>
    <property type="match status" value="1"/>
</dbReference>
<comment type="caution">
    <text evidence="1">The sequence shown here is derived from an EMBL/GenBank/DDBJ whole genome shotgun (WGS) entry which is preliminary data.</text>
</comment>
<proteinExistence type="predicted"/>
<organism evidence="1 2">
    <name type="scientific">Prauserella endophytica</name>
    <dbReference type="NCBI Taxonomy" id="1592324"/>
    <lineage>
        <taxon>Bacteria</taxon>
        <taxon>Bacillati</taxon>
        <taxon>Actinomycetota</taxon>
        <taxon>Actinomycetes</taxon>
        <taxon>Pseudonocardiales</taxon>
        <taxon>Pseudonocardiaceae</taxon>
        <taxon>Prauserella</taxon>
        <taxon>Prauserella coralliicola group</taxon>
    </lineage>
</organism>